<evidence type="ECO:0000313" key="2">
    <source>
        <dbReference type="Proteomes" id="UP001590950"/>
    </source>
</evidence>
<comment type="caution">
    <text evidence="1">The sequence shown here is derived from an EMBL/GenBank/DDBJ whole genome shotgun (WGS) entry which is preliminary data.</text>
</comment>
<proteinExistence type="predicted"/>
<evidence type="ECO:0000313" key="1">
    <source>
        <dbReference type="EMBL" id="KAL2038976.1"/>
    </source>
</evidence>
<dbReference type="EMBL" id="JBEFKJ010000028">
    <property type="protein sequence ID" value="KAL2038976.1"/>
    <property type="molecule type" value="Genomic_DNA"/>
</dbReference>
<keyword evidence="2" id="KW-1185">Reference proteome</keyword>
<protein>
    <submittedName>
        <fullName evidence="1">Uncharacterized protein</fullName>
    </submittedName>
</protein>
<accession>A0ABR4A201</accession>
<gene>
    <name evidence="1" type="ORF">N7G274_008316</name>
</gene>
<reference evidence="1 2" key="1">
    <citation type="submission" date="2024-09" db="EMBL/GenBank/DDBJ databases">
        <title>Rethinking Asexuality: The Enigmatic Case of Functional Sexual Genes in Lepraria (Stereocaulaceae).</title>
        <authorList>
            <person name="Doellman M."/>
            <person name="Sun Y."/>
            <person name="Barcenas-Pena A."/>
            <person name="Lumbsch H.T."/>
            <person name="Grewe F."/>
        </authorList>
    </citation>
    <scope>NUCLEOTIDE SEQUENCE [LARGE SCALE GENOMIC DNA]</scope>
    <source>
        <strain evidence="1 2">Mercado 3170</strain>
    </source>
</reference>
<name>A0ABR4A201_9LECA</name>
<organism evidence="1 2">
    <name type="scientific">Stereocaulon virgatum</name>
    <dbReference type="NCBI Taxonomy" id="373712"/>
    <lineage>
        <taxon>Eukaryota</taxon>
        <taxon>Fungi</taxon>
        <taxon>Dikarya</taxon>
        <taxon>Ascomycota</taxon>
        <taxon>Pezizomycotina</taxon>
        <taxon>Lecanoromycetes</taxon>
        <taxon>OSLEUM clade</taxon>
        <taxon>Lecanoromycetidae</taxon>
        <taxon>Lecanorales</taxon>
        <taxon>Lecanorineae</taxon>
        <taxon>Stereocaulaceae</taxon>
        <taxon>Stereocaulon</taxon>
    </lineage>
</organism>
<dbReference type="Proteomes" id="UP001590950">
    <property type="component" value="Unassembled WGS sequence"/>
</dbReference>
<sequence length="221" mass="25145">MRTSWLVGDQARSSARFEWSTLLPREDSQRTRASISRRLNSSEKRIRGRFPSSEEIIQMCDEPLNHEVVASLQTVIKTTLLLMIHASSNTGDTGWLEDKSLHYRLRLLDDPVPVFNDDTQLRHEIYSSTITKLEKAIASAKIRDATFMAKPLERLAHCGPTPNMLKVGCLCKDSGSAMMRKLFYIATAYTVPSNRNTDPSHRCEDTECSHINCQHDYTNLD</sequence>